<gene>
    <name evidence="2" type="ORF">EZS28_008933</name>
</gene>
<dbReference type="Proteomes" id="UP000324800">
    <property type="component" value="Unassembled WGS sequence"/>
</dbReference>
<comment type="caution">
    <text evidence="2">The sequence shown here is derived from an EMBL/GenBank/DDBJ whole genome shotgun (WGS) entry which is preliminary data.</text>
</comment>
<name>A0A5J4WKV5_9EUKA</name>
<feature type="non-terminal residue" evidence="2">
    <location>
        <position position="1"/>
    </location>
</feature>
<evidence type="ECO:0000313" key="2">
    <source>
        <dbReference type="EMBL" id="KAA6395538.1"/>
    </source>
</evidence>
<evidence type="ECO:0000256" key="1">
    <source>
        <dbReference type="SAM" id="MobiDB-lite"/>
    </source>
</evidence>
<organism evidence="2 3">
    <name type="scientific">Streblomastix strix</name>
    <dbReference type="NCBI Taxonomy" id="222440"/>
    <lineage>
        <taxon>Eukaryota</taxon>
        <taxon>Metamonada</taxon>
        <taxon>Preaxostyla</taxon>
        <taxon>Oxymonadida</taxon>
        <taxon>Streblomastigidae</taxon>
        <taxon>Streblomastix</taxon>
    </lineage>
</organism>
<evidence type="ECO:0000313" key="3">
    <source>
        <dbReference type="Proteomes" id="UP000324800"/>
    </source>
</evidence>
<feature type="compositionally biased region" description="Basic and acidic residues" evidence="1">
    <location>
        <begin position="335"/>
        <end position="348"/>
    </location>
</feature>
<protein>
    <submittedName>
        <fullName evidence="2">Uncharacterized protein</fullName>
    </submittedName>
</protein>
<dbReference type="AlphaFoldDB" id="A0A5J4WKV5"/>
<sequence>DCPCLSTGDPRAGNGQCPAYCVKGQVNDTCVCDPNSSTYPYSACQLDKLCITNLINQTATDCPCLSTNDPRAGNTCPFYCTSKDTPNKDCVCDSNPSAQYPPTTCLLEKGQCTASSGQSVPTNSCTCTGANYPYGCQCPTDSSQLIGIPQQICDCRATGDPRAGTGECPSYCVKGYTNVNCVCDTGSSIYPSESCEIDKQCIIDLIHQTKADCPCLMKGDPRAGGICPSYCISKYELTIECMCELGSLYPQAQCERDKLCIVDLIHQSTSNCPCLEVDDPRGESICKQTDIDPSVPDPTDPIIPDPTDPIIPDPTDPIIPDPTEKDPETEQEQEEIIKQEDEKEKQEEESTIFKMIQKQEEINKERKRKKRDRIERREKRTK</sequence>
<feature type="compositionally biased region" description="Pro residues" evidence="1">
    <location>
        <begin position="295"/>
        <end position="320"/>
    </location>
</feature>
<accession>A0A5J4WKV5</accession>
<reference evidence="2 3" key="1">
    <citation type="submission" date="2019-03" db="EMBL/GenBank/DDBJ databases">
        <title>Single cell metagenomics reveals metabolic interactions within the superorganism composed of flagellate Streblomastix strix and complex community of Bacteroidetes bacteria on its surface.</title>
        <authorList>
            <person name="Treitli S.C."/>
            <person name="Kolisko M."/>
            <person name="Husnik F."/>
            <person name="Keeling P."/>
            <person name="Hampl V."/>
        </authorList>
    </citation>
    <scope>NUCLEOTIDE SEQUENCE [LARGE SCALE GENOMIC DNA]</scope>
    <source>
        <strain evidence="2">ST1C</strain>
    </source>
</reference>
<dbReference type="EMBL" id="SNRW01001656">
    <property type="protein sequence ID" value="KAA6395538.1"/>
    <property type="molecule type" value="Genomic_DNA"/>
</dbReference>
<feature type="region of interest" description="Disordered" evidence="1">
    <location>
        <begin position="285"/>
        <end position="382"/>
    </location>
</feature>
<proteinExistence type="predicted"/>
<feature type="compositionally biased region" description="Basic and acidic residues" evidence="1">
    <location>
        <begin position="372"/>
        <end position="382"/>
    </location>
</feature>